<feature type="compositionally biased region" description="Basic residues" evidence="1">
    <location>
        <begin position="1"/>
        <end position="10"/>
    </location>
</feature>
<dbReference type="AlphaFoldDB" id="A0A4Z2HHK7"/>
<feature type="compositionally biased region" description="Gly residues" evidence="1">
    <location>
        <begin position="27"/>
        <end position="36"/>
    </location>
</feature>
<proteinExistence type="predicted"/>
<name>A0A4Z2HHK7_9TELE</name>
<protein>
    <submittedName>
        <fullName evidence="2">Uncharacterized protein</fullName>
    </submittedName>
</protein>
<feature type="region of interest" description="Disordered" evidence="1">
    <location>
        <begin position="1"/>
        <end position="67"/>
    </location>
</feature>
<gene>
    <name evidence="2" type="ORF">EYF80_024759</name>
</gene>
<reference evidence="2 3" key="1">
    <citation type="submission" date="2019-03" db="EMBL/GenBank/DDBJ databases">
        <title>First draft genome of Liparis tanakae, snailfish: a comprehensive survey of snailfish specific genes.</title>
        <authorList>
            <person name="Kim W."/>
            <person name="Song I."/>
            <person name="Jeong J.-H."/>
            <person name="Kim D."/>
            <person name="Kim S."/>
            <person name="Ryu S."/>
            <person name="Song J.Y."/>
            <person name="Lee S.K."/>
        </authorList>
    </citation>
    <scope>NUCLEOTIDE SEQUENCE [LARGE SCALE GENOMIC DNA]</scope>
    <source>
        <tissue evidence="2">Muscle</tissue>
    </source>
</reference>
<comment type="caution">
    <text evidence="2">The sequence shown here is derived from an EMBL/GenBank/DDBJ whole genome shotgun (WGS) entry which is preliminary data.</text>
</comment>
<evidence type="ECO:0000256" key="1">
    <source>
        <dbReference type="SAM" id="MobiDB-lite"/>
    </source>
</evidence>
<accession>A0A4Z2HHK7</accession>
<feature type="compositionally biased region" description="Low complexity" evidence="1">
    <location>
        <begin position="11"/>
        <end position="26"/>
    </location>
</feature>
<evidence type="ECO:0000313" key="2">
    <source>
        <dbReference type="EMBL" id="TNN65020.1"/>
    </source>
</evidence>
<evidence type="ECO:0000313" key="3">
    <source>
        <dbReference type="Proteomes" id="UP000314294"/>
    </source>
</evidence>
<organism evidence="2 3">
    <name type="scientific">Liparis tanakae</name>
    <name type="common">Tanaka's snailfish</name>
    <dbReference type="NCBI Taxonomy" id="230148"/>
    <lineage>
        <taxon>Eukaryota</taxon>
        <taxon>Metazoa</taxon>
        <taxon>Chordata</taxon>
        <taxon>Craniata</taxon>
        <taxon>Vertebrata</taxon>
        <taxon>Euteleostomi</taxon>
        <taxon>Actinopterygii</taxon>
        <taxon>Neopterygii</taxon>
        <taxon>Teleostei</taxon>
        <taxon>Neoteleostei</taxon>
        <taxon>Acanthomorphata</taxon>
        <taxon>Eupercaria</taxon>
        <taxon>Perciformes</taxon>
        <taxon>Cottioidei</taxon>
        <taxon>Cottales</taxon>
        <taxon>Liparidae</taxon>
        <taxon>Liparis</taxon>
    </lineage>
</organism>
<sequence length="116" mass="12638">MQRTTRRRTLLSKSFSSSCPPSAPGCRPGGGPGGGSRRPLLLDQERDPERALEQGPGLTRGREQASGLTRGLQWGPVWVEGLGKEFLFGGAKLLLELDLEALWKWSGYPSGREADF</sequence>
<dbReference type="Proteomes" id="UP000314294">
    <property type="component" value="Unassembled WGS sequence"/>
</dbReference>
<feature type="compositionally biased region" description="Basic and acidic residues" evidence="1">
    <location>
        <begin position="43"/>
        <end position="52"/>
    </location>
</feature>
<keyword evidence="3" id="KW-1185">Reference proteome</keyword>
<dbReference type="EMBL" id="SRLO01000242">
    <property type="protein sequence ID" value="TNN65020.1"/>
    <property type="molecule type" value="Genomic_DNA"/>
</dbReference>